<feature type="binding site" evidence="4">
    <location>
        <position position="93"/>
    </location>
    <ligand>
        <name>Zn(2+)</name>
        <dbReference type="ChEBI" id="CHEBI:29105"/>
    </ligand>
</feature>
<keyword evidence="6" id="KW-1185">Reference proteome</keyword>
<evidence type="ECO:0000256" key="2">
    <source>
        <dbReference type="ARBA" id="ARBA00022723"/>
    </source>
</evidence>
<name>A6UNP5_METVS</name>
<gene>
    <name evidence="5" type="ordered locus">Mevan_0207</name>
</gene>
<comment type="cofactor">
    <cofactor evidence="4">
        <name>Zn(2+)</name>
        <dbReference type="ChEBI" id="CHEBI:29105"/>
    </cofactor>
    <text evidence="4">Binds 1 zinc ion per subunit.</text>
</comment>
<keyword evidence="2 4" id="KW-0479">Metal-binding</keyword>
<protein>
    <submittedName>
        <fullName evidence="5">Carbonic anhydrase</fullName>
    </submittedName>
</protein>
<evidence type="ECO:0000256" key="3">
    <source>
        <dbReference type="ARBA" id="ARBA00022833"/>
    </source>
</evidence>
<dbReference type="Proteomes" id="UP000001107">
    <property type="component" value="Chromosome"/>
</dbReference>
<dbReference type="eggNOG" id="arCOG02860">
    <property type="taxonomic scope" value="Archaea"/>
</dbReference>
<dbReference type="STRING" id="406327.Mevan_0207"/>
<evidence type="ECO:0000313" key="6">
    <source>
        <dbReference type="Proteomes" id="UP000001107"/>
    </source>
</evidence>
<dbReference type="PANTHER" id="PTHR43175:SF3">
    <property type="entry name" value="CARBON DISULFIDE HYDROLASE"/>
    <property type="match status" value="1"/>
</dbReference>
<dbReference type="RefSeq" id="WP_011972021.1">
    <property type="nucleotide sequence ID" value="NC_009634.1"/>
</dbReference>
<dbReference type="KEGG" id="mvn:Mevan_0207"/>
<dbReference type="GeneID" id="5325030"/>
<feature type="binding site" evidence="4">
    <location>
        <position position="96"/>
    </location>
    <ligand>
        <name>Zn(2+)</name>
        <dbReference type="ChEBI" id="CHEBI:29105"/>
    </ligand>
</feature>
<sequence>MIKSTLKIFFYTRYFNVLSGGYTLKSAKPKKKLAIVTCMDTRLVNFLPKKLGIEQGDAKLIQNAGNIITEDVIRSLVVSIYLLGVEKITVVGHTDCGMAAANFEDVRNKMVERGANPNFTPDFEAWLGRMTCEKRNVIEGVELLKTHPAIPKDIVVEGYIIDLESEVLERII</sequence>
<feature type="binding site" evidence="4">
    <location>
        <position position="38"/>
    </location>
    <ligand>
        <name>Zn(2+)</name>
        <dbReference type="ChEBI" id="CHEBI:29105"/>
    </ligand>
</feature>
<accession>A6UNP5</accession>
<keyword evidence="3 4" id="KW-0862">Zinc</keyword>
<proteinExistence type="inferred from homology"/>
<dbReference type="Pfam" id="PF00484">
    <property type="entry name" value="Pro_CA"/>
    <property type="match status" value="1"/>
</dbReference>
<dbReference type="PANTHER" id="PTHR43175">
    <property type="entry name" value="CARBONIC ANHYDRASE"/>
    <property type="match status" value="1"/>
</dbReference>
<evidence type="ECO:0000256" key="4">
    <source>
        <dbReference type="PIRSR" id="PIRSR601765-2"/>
    </source>
</evidence>
<evidence type="ECO:0000256" key="1">
    <source>
        <dbReference type="ARBA" id="ARBA00006217"/>
    </source>
</evidence>
<dbReference type="InterPro" id="IPR001765">
    <property type="entry name" value="Carbonic_anhydrase"/>
</dbReference>
<dbReference type="Gene3D" id="3.40.1050.10">
    <property type="entry name" value="Carbonic anhydrase"/>
    <property type="match status" value="1"/>
</dbReference>
<organism evidence="5 6">
    <name type="scientific">Methanococcus vannielii (strain ATCC 35089 / DSM 1224 / JCM 13029 / OCM 148 / SB)</name>
    <dbReference type="NCBI Taxonomy" id="406327"/>
    <lineage>
        <taxon>Archaea</taxon>
        <taxon>Methanobacteriati</taxon>
        <taxon>Methanobacteriota</taxon>
        <taxon>Methanomada group</taxon>
        <taxon>Methanococci</taxon>
        <taxon>Methanococcales</taxon>
        <taxon>Methanococcaceae</taxon>
        <taxon>Methanococcus</taxon>
    </lineage>
</organism>
<dbReference type="HOGENOM" id="CLU_084253_3_0_2"/>
<dbReference type="InterPro" id="IPR036874">
    <property type="entry name" value="Carbonic_anhydrase_sf"/>
</dbReference>
<dbReference type="GO" id="GO:0008270">
    <property type="term" value="F:zinc ion binding"/>
    <property type="evidence" value="ECO:0007669"/>
    <property type="project" value="InterPro"/>
</dbReference>
<dbReference type="CDD" id="cd03379">
    <property type="entry name" value="beta_CA_cladeD"/>
    <property type="match status" value="1"/>
</dbReference>
<evidence type="ECO:0000313" key="5">
    <source>
        <dbReference type="EMBL" id="ABR54117.1"/>
    </source>
</evidence>
<dbReference type="SUPFAM" id="SSF53056">
    <property type="entry name" value="beta-carbonic anhydrase, cab"/>
    <property type="match status" value="1"/>
</dbReference>
<comment type="similarity">
    <text evidence="1">Belongs to the beta-class carbonic anhydrase family.</text>
</comment>
<dbReference type="GO" id="GO:0004089">
    <property type="term" value="F:carbonate dehydratase activity"/>
    <property type="evidence" value="ECO:0007669"/>
    <property type="project" value="InterPro"/>
</dbReference>
<reference evidence="5" key="1">
    <citation type="submission" date="2007-06" db="EMBL/GenBank/DDBJ databases">
        <title>Complete sequence of Methanococcus vannielii SB.</title>
        <authorList>
            <consortium name="US DOE Joint Genome Institute"/>
            <person name="Copeland A."/>
            <person name="Lucas S."/>
            <person name="Lapidus A."/>
            <person name="Barry K."/>
            <person name="Glavina del Rio T."/>
            <person name="Dalin E."/>
            <person name="Tice H."/>
            <person name="Pitluck S."/>
            <person name="Chain P."/>
            <person name="Malfatti S."/>
            <person name="Shin M."/>
            <person name="Vergez L."/>
            <person name="Schmutz J."/>
            <person name="Larimer F."/>
            <person name="Land M."/>
            <person name="Hauser L."/>
            <person name="Kyrpides N."/>
            <person name="Anderson I."/>
            <person name="Sieprawska-Lupa M."/>
            <person name="Whitman W.B."/>
            <person name="Richardson P."/>
        </authorList>
    </citation>
    <scope>NUCLEOTIDE SEQUENCE [LARGE SCALE GENOMIC DNA]</scope>
    <source>
        <strain evidence="5">SB</strain>
    </source>
</reference>
<dbReference type="AlphaFoldDB" id="A6UNP5"/>
<dbReference type="OrthoDB" id="24878at2157"/>
<dbReference type="SMART" id="SM00947">
    <property type="entry name" value="Pro_CA"/>
    <property type="match status" value="1"/>
</dbReference>
<dbReference type="EMBL" id="CP000742">
    <property type="protein sequence ID" value="ABR54117.1"/>
    <property type="molecule type" value="Genomic_DNA"/>
</dbReference>